<dbReference type="InterPro" id="IPR012902">
    <property type="entry name" value="N_methyl_site"/>
</dbReference>
<dbReference type="STRING" id="1797263.A2397_05525"/>
<keyword evidence="1" id="KW-0812">Transmembrane</keyword>
<dbReference type="Pfam" id="PF07963">
    <property type="entry name" value="N_methyl"/>
    <property type="match status" value="1"/>
</dbReference>
<dbReference type="AlphaFoldDB" id="A0A1F4ZQZ6"/>
<sequence length="160" mass="17106">MKKGFTIVELLIYMGLLSILLVVLGGLFGSVLETQLETQSVSVIDQDNRFIDARLVYDVHRATDVITPAGAGQTSSFLSLNIGGSTYTYSVSNGQLQLTIAGNTQAVSSYGTQVSDFLVTRLGNPSGKPSLRFNYTLTGSITSLDQEPQVTYGTATATLR</sequence>
<dbReference type="EMBL" id="MEXR01000061">
    <property type="protein sequence ID" value="OGD08246.1"/>
    <property type="molecule type" value="Genomic_DNA"/>
</dbReference>
<keyword evidence="1" id="KW-1133">Transmembrane helix</keyword>
<gene>
    <name evidence="2" type="ORF">A2397_05525</name>
</gene>
<evidence type="ECO:0008006" key="4">
    <source>
        <dbReference type="Google" id="ProtNLM"/>
    </source>
</evidence>
<protein>
    <recommendedName>
        <fullName evidence="4">Prepilin-type N-terminal cleavage/methylation domain-containing protein</fullName>
    </recommendedName>
</protein>
<evidence type="ECO:0000313" key="3">
    <source>
        <dbReference type="Proteomes" id="UP000176424"/>
    </source>
</evidence>
<accession>A0A1F4ZQZ6</accession>
<comment type="caution">
    <text evidence="2">The sequence shown here is derived from an EMBL/GenBank/DDBJ whole genome shotgun (WGS) entry which is preliminary data.</text>
</comment>
<dbReference type="Proteomes" id="UP000176424">
    <property type="component" value="Unassembled WGS sequence"/>
</dbReference>
<feature type="transmembrane region" description="Helical" evidence="1">
    <location>
        <begin position="12"/>
        <end position="32"/>
    </location>
</feature>
<name>A0A1F4ZQZ6_9BACT</name>
<evidence type="ECO:0000256" key="1">
    <source>
        <dbReference type="SAM" id="Phobius"/>
    </source>
</evidence>
<organism evidence="2 3">
    <name type="scientific">Candidatus Amesbacteria bacterium RIFOXYB1_FULL_44_23</name>
    <dbReference type="NCBI Taxonomy" id="1797263"/>
    <lineage>
        <taxon>Bacteria</taxon>
        <taxon>Candidatus Amesiibacteriota</taxon>
    </lineage>
</organism>
<reference evidence="2 3" key="1">
    <citation type="journal article" date="2016" name="Nat. Commun.">
        <title>Thousands of microbial genomes shed light on interconnected biogeochemical processes in an aquifer system.</title>
        <authorList>
            <person name="Anantharaman K."/>
            <person name="Brown C.T."/>
            <person name="Hug L.A."/>
            <person name="Sharon I."/>
            <person name="Castelle C.J."/>
            <person name="Probst A.J."/>
            <person name="Thomas B.C."/>
            <person name="Singh A."/>
            <person name="Wilkins M.J."/>
            <person name="Karaoz U."/>
            <person name="Brodie E.L."/>
            <person name="Williams K.H."/>
            <person name="Hubbard S.S."/>
            <person name="Banfield J.F."/>
        </authorList>
    </citation>
    <scope>NUCLEOTIDE SEQUENCE [LARGE SCALE GENOMIC DNA]</scope>
</reference>
<keyword evidence="1" id="KW-0472">Membrane</keyword>
<proteinExistence type="predicted"/>
<evidence type="ECO:0000313" key="2">
    <source>
        <dbReference type="EMBL" id="OGD08246.1"/>
    </source>
</evidence>